<feature type="compositionally biased region" description="Polar residues" evidence="4">
    <location>
        <begin position="412"/>
        <end position="431"/>
    </location>
</feature>
<dbReference type="CDD" id="cd18008">
    <property type="entry name" value="DEXDc_SHPRH-like"/>
    <property type="match status" value="1"/>
</dbReference>
<keyword evidence="1" id="KW-0547">Nucleotide-binding</keyword>
<dbReference type="GO" id="GO:0005524">
    <property type="term" value="F:ATP binding"/>
    <property type="evidence" value="ECO:0007669"/>
    <property type="project" value="UniProtKB-KW"/>
</dbReference>
<organism evidence="7 8">
    <name type="scientific">Mesorhabditis spiculigera</name>
    <dbReference type="NCBI Taxonomy" id="96644"/>
    <lineage>
        <taxon>Eukaryota</taxon>
        <taxon>Metazoa</taxon>
        <taxon>Ecdysozoa</taxon>
        <taxon>Nematoda</taxon>
        <taxon>Chromadorea</taxon>
        <taxon>Rhabditida</taxon>
        <taxon>Rhabditina</taxon>
        <taxon>Rhabditomorpha</taxon>
        <taxon>Rhabditoidea</taxon>
        <taxon>Rhabditidae</taxon>
        <taxon>Mesorhabditinae</taxon>
        <taxon>Mesorhabditis</taxon>
    </lineage>
</organism>
<dbReference type="PROSITE" id="PS51192">
    <property type="entry name" value="HELICASE_ATP_BIND_1"/>
    <property type="match status" value="1"/>
</dbReference>
<feature type="region of interest" description="Disordered" evidence="4">
    <location>
        <begin position="1119"/>
        <end position="1144"/>
    </location>
</feature>
<protein>
    <submittedName>
        <fullName evidence="7">Uncharacterized protein</fullName>
    </submittedName>
</protein>
<evidence type="ECO:0000256" key="2">
    <source>
        <dbReference type="ARBA" id="ARBA00022801"/>
    </source>
</evidence>
<feature type="compositionally biased region" description="Acidic residues" evidence="4">
    <location>
        <begin position="89"/>
        <end position="101"/>
    </location>
</feature>
<dbReference type="Pfam" id="PF00176">
    <property type="entry name" value="SNF2-rel_dom"/>
    <property type="match status" value="1"/>
</dbReference>
<feature type="compositionally biased region" description="Low complexity" evidence="4">
    <location>
        <begin position="461"/>
        <end position="475"/>
    </location>
</feature>
<dbReference type="Gene3D" id="3.40.50.10810">
    <property type="entry name" value="Tandem AAA-ATPase domain"/>
    <property type="match status" value="1"/>
</dbReference>
<dbReference type="PANTHER" id="PTHR45626:SF50">
    <property type="entry name" value="TRANSCRIPTION TERMINATION FACTOR 2"/>
    <property type="match status" value="1"/>
</dbReference>
<feature type="domain" description="Helicase ATP-binding" evidence="5">
    <location>
        <begin position="553"/>
        <end position="759"/>
    </location>
</feature>
<dbReference type="Gene3D" id="3.40.50.300">
    <property type="entry name" value="P-loop containing nucleotide triphosphate hydrolases"/>
    <property type="match status" value="1"/>
</dbReference>
<name>A0AA36CZ69_9BILA</name>
<feature type="compositionally biased region" description="Acidic residues" evidence="4">
    <location>
        <begin position="482"/>
        <end position="492"/>
    </location>
</feature>
<keyword evidence="2" id="KW-0378">Hydrolase</keyword>
<feature type="region of interest" description="Disordered" evidence="4">
    <location>
        <begin position="300"/>
        <end position="509"/>
    </location>
</feature>
<feature type="compositionally biased region" description="Basic and acidic residues" evidence="4">
    <location>
        <begin position="221"/>
        <end position="230"/>
    </location>
</feature>
<evidence type="ECO:0000259" key="6">
    <source>
        <dbReference type="PROSITE" id="PS51194"/>
    </source>
</evidence>
<dbReference type="AlphaFoldDB" id="A0AA36CZ69"/>
<dbReference type="PANTHER" id="PTHR45626">
    <property type="entry name" value="TRANSCRIPTION TERMINATION FACTOR 2-RELATED"/>
    <property type="match status" value="1"/>
</dbReference>
<dbReference type="GO" id="GO:0006281">
    <property type="term" value="P:DNA repair"/>
    <property type="evidence" value="ECO:0007669"/>
    <property type="project" value="TreeGrafter"/>
</dbReference>
<dbReference type="InterPro" id="IPR027417">
    <property type="entry name" value="P-loop_NTPase"/>
</dbReference>
<evidence type="ECO:0000313" key="7">
    <source>
        <dbReference type="EMBL" id="CAJ0576985.1"/>
    </source>
</evidence>
<evidence type="ECO:0000256" key="3">
    <source>
        <dbReference type="ARBA" id="ARBA00022840"/>
    </source>
</evidence>
<evidence type="ECO:0000256" key="1">
    <source>
        <dbReference type="ARBA" id="ARBA00022741"/>
    </source>
</evidence>
<dbReference type="InterPro" id="IPR014001">
    <property type="entry name" value="Helicase_ATP-bd"/>
</dbReference>
<dbReference type="InterPro" id="IPR001650">
    <property type="entry name" value="Helicase_C-like"/>
</dbReference>
<feature type="compositionally biased region" description="Polar residues" evidence="4">
    <location>
        <begin position="158"/>
        <end position="170"/>
    </location>
</feature>
<dbReference type="Proteomes" id="UP001177023">
    <property type="component" value="Unassembled WGS sequence"/>
</dbReference>
<dbReference type="GO" id="GO:0008094">
    <property type="term" value="F:ATP-dependent activity, acting on DNA"/>
    <property type="evidence" value="ECO:0007669"/>
    <property type="project" value="TreeGrafter"/>
</dbReference>
<dbReference type="SMART" id="SM00487">
    <property type="entry name" value="DEXDc"/>
    <property type="match status" value="1"/>
</dbReference>
<dbReference type="CDD" id="cd18793">
    <property type="entry name" value="SF2_C_SNF"/>
    <property type="match status" value="1"/>
</dbReference>
<dbReference type="InterPro" id="IPR049730">
    <property type="entry name" value="SNF2/RAD54-like_C"/>
</dbReference>
<dbReference type="PROSITE" id="PS51194">
    <property type="entry name" value="HELICASE_CTER"/>
    <property type="match status" value="1"/>
</dbReference>
<dbReference type="Pfam" id="PF00271">
    <property type="entry name" value="Helicase_C"/>
    <property type="match status" value="1"/>
</dbReference>
<evidence type="ECO:0000313" key="8">
    <source>
        <dbReference type="Proteomes" id="UP001177023"/>
    </source>
</evidence>
<dbReference type="InterPro" id="IPR000330">
    <property type="entry name" value="SNF2_N"/>
</dbReference>
<accession>A0AA36CZ69</accession>
<feature type="region of interest" description="Disordered" evidence="4">
    <location>
        <begin position="1"/>
        <end position="180"/>
    </location>
</feature>
<sequence length="1144" mass="127901">MDSSDESFKTPPDSIDSAVQEKMEYYSSDDDDQPFKPTPRATIDREKKRPHEKKKRAMLLDDSFNVSIPSEALDSPAPKFQKKVQIVSSDEELSGSEAADDSDIRASTFSESSDDEREKARRKISRRSFVNLERDLISDGPMTDNDDDHATEKRLVRSVQQTPSPINKKSFSIGGSGSAQRRLIASIDETPPPRSTGEQKTFTVMLDESIQMLEEAAITPRDSRTRENASAKKSPNATLPLNDEMDISDPSGDLGRTISTHFYVEHEGDVIEKIGSVPSSELALDGTFVFRRPQDAQETFTIDEDDAQGTPLRTPESLFGSRGTCVVKKEDGSPGQNDGPREAQEVFTIEEDDTEAKTERTPESFFRRDGTFVVKKDHEIEDSPIQNDDRSKKPIVVLDLSDSDSPGRGKRSTFTISGRQALSPTDATRTPTAAEESDLSTQIIDSDDDDTGARPPRPTKKVPVVNISDSDSDSSPTVTKVEDDDSVVEEEPGAGPDFRAQPQVPKEQQSRFLRGLFRQLETIPVAGTDEAETPEWMSVELLPHQKYGLKWMQWREEQGNGGVLADEMGLGKTTSAISLVVSYLKALEADEFFQEQKARREKAMKLASAENRRKLKGTFSTLIVVPSSVVNQWNEEMENKVQKEYALRVYCYTQTRAKRDRLDDKVLRQADVVLTTYDIVRGDVLRKGPEHHLDPTSKLAGIFWKRIILDEAHVIRNPSTAGNAAICAVPADCRWALTGTPIHNKLTDLYALVKFMDILPFADFTFWKEKMEGSSKECANRVNTLVHTILLHRNKDILKLPERVNHDCRLQMDGDEKKAYEMMLDSAQMKVEEFLEERAGGHSTFGNRKKTRAAPENSVFGGVVGKEGKLKMHVILVVLLRLRQAAIHFSLTTEALNMDAFDGLLEDVDTDYLEKLDGDMSRSFGRENQKYSIFDAKKPSTKIAKVLELSMEIVERGESVVVVSQWTGVLGLIADHLDEASVRYAKFDGSMNRDEKAEVVRKFVQKKTIPILLLSLASGGVGLNLQTCSNLIMVDPHWNPQLEEQACARIHRHGQKNAVNIYKIICEGTIEERVLQLQERKKQLAGGVLTGHATKQSAKLTLDDLRFLFGTAVDVPASRKGQRKKGRTPLHGIHNFDLPGFEDQ</sequence>
<dbReference type="InterPro" id="IPR038718">
    <property type="entry name" value="SNF2-like_sf"/>
</dbReference>
<feature type="region of interest" description="Disordered" evidence="4">
    <location>
        <begin position="217"/>
        <end position="253"/>
    </location>
</feature>
<keyword evidence="3" id="KW-0067">ATP-binding</keyword>
<dbReference type="SUPFAM" id="SSF52540">
    <property type="entry name" value="P-loop containing nucleoside triphosphate hydrolases"/>
    <property type="match status" value="2"/>
</dbReference>
<evidence type="ECO:0000256" key="4">
    <source>
        <dbReference type="SAM" id="MobiDB-lite"/>
    </source>
</evidence>
<dbReference type="EMBL" id="CATQJA010002648">
    <property type="protein sequence ID" value="CAJ0576985.1"/>
    <property type="molecule type" value="Genomic_DNA"/>
</dbReference>
<dbReference type="SMART" id="SM00490">
    <property type="entry name" value="HELICc"/>
    <property type="match status" value="1"/>
</dbReference>
<keyword evidence="8" id="KW-1185">Reference proteome</keyword>
<dbReference type="GO" id="GO:0005634">
    <property type="term" value="C:nucleus"/>
    <property type="evidence" value="ECO:0007669"/>
    <property type="project" value="TreeGrafter"/>
</dbReference>
<gene>
    <name evidence="7" type="ORF">MSPICULIGERA_LOCUS15265</name>
</gene>
<feature type="compositionally biased region" description="Basic and acidic residues" evidence="4">
    <location>
        <begin position="355"/>
        <end position="392"/>
    </location>
</feature>
<reference evidence="7" key="1">
    <citation type="submission" date="2023-06" db="EMBL/GenBank/DDBJ databases">
        <authorList>
            <person name="Delattre M."/>
        </authorList>
    </citation>
    <scope>NUCLEOTIDE SEQUENCE</scope>
    <source>
        <strain evidence="7">AF72</strain>
    </source>
</reference>
<proteinExistence type="predicted"/>
<comment type="caution">
    <text evidence="7">The sequence shown here is derived from an EMBL/GenBank/DDBJ whole genome shotgun (WGS) entry which is preliminary data.</text>
</comment>
<feature type="domain" description="Helicase C-terminal" evidence="6">
    <location>
        <begin position="945"/>
        <end position="1106"/>
    </location>
</feature>
<evidence type="ECO:0000259" key="5">
    <source>
        <dbReference type="PROSITE" id="PS51192"/>
    </source>
</evidence>
<dbReference type="InterPro" id="IPR050628">
    <property type="entry name" value="SNF2_RAD54_helicase_TF"/>
</dbReference>
<feature type="non-terminal residue" evidence="7">
    <location>
        <position position="1"/>
    </location>
</feature>
<dbReference type="GO" id="GO:0016787">
    <property type="term" value="F:hydrolase activity"/>
    <property type="evidence" value="ECO:0007669"/>
    <property type="project" value="UniProtKB-KW"/>
</dbReference>